<comment type="caution">
    <text evidence="1">The sequence shown here is derived from an EMBL/GenBank/DDBJ whole genome shotgun (WGS) entry which is preliminary data.</text>
</comment>
<dbReference type="RefSeq" id="WP_344740678.1">
    <property type="nucleotide sequence ID" value="NZ_BAABAY010000001.1"/>
</dbReference>
<evidence type="ECO:0000313" key="1">
    <source>
        <dbReference type="EMBL" id="MFH6771591.1"/>
    </source>
</evidence>
<sequence length="53" mass="6200">MTLQFCRVGRITPNLDKVLNLKTFEVLATSLVDDLDKLEFPEHFNFKTQTDQE</sequence>
<proteinExistence type="predicted"/>
<dbReference type="Proteomes" id="UP001610100">
    <property type="component" value="Unassembled WGS sequence"/>
</dbReference>
<evidence type="ECO:0000313" key="2">
    <source>
        <dbReference type="Proteomes" id="UP001610100"/>
    </source>
</evidence>
<accession>A0ABW7MXP5</accession>
<dbReference type="EMBL" id="JBAWKB010000001">
    <property type="protein sequence ID" value="MFH6771591.1"/>
    <property type="molecule type" value="Genomic_DNA"/>
</dbReference>
<reference evidence="1 2" key="1">
    <citation type="submission" date="2024-02" db="EMBL/GenBank/DDBJ databases">
        <title>A Gaetbulibacter species isolated from tidal flats and genomic insights of their niches.</title>
        <authorList>
            <person name="Ye Y."/>
        </authorList>
    </citation>
    <scope>NUCLEOTIDE SEQUENCE [LARGE SCALE GENOMIC DNA]</scope>
    <source>
        <strain evidence="1 2">KYW382</strain>
    </source>
</reference>
<gene>
    <name evidence="1" type="ORF">V8G58_06550</name>
</gene>
<protein>
    <submittedName>
        <fullName evidence="1">Uncharacterized protein</fullName>
    </submittedName>
</protein>
<name>A0ABW7MXP5_9FLAO</name>
<organism evidence="1 2">
    <name type="scientific">Gaetbulibacter aestuarii</name>
    <dbReference type="NCBI Taxonomy" id="1502358"/>
    <lineage>
        <taxon>Bacteria</taxon>
        <taxon>Pseudomonadati</taxon>
        <taxon>Bacteroidota</taxon>
        <taxon>Flavobacteriia</taxon>
        <taxon>Flavobacteriales</taxon>
        <taxon>Flavobacteriaceae</taxon>
        <taxon>Gaetbulibacter</taxon>
    </lineage>
</organism>
<keyword evidence="2" id="KW-1185">Reference proteome</keyword>